<evidence type="ECO:0000259" key="5">
    <source>
        <dbReference type="Pfam" id="PF00755"/>
    </source>
</evidence>
<evidence type="ECO:0000256" key="3">
    <source>
        <dbReference type="ARBA" id="ARBA00048999"/>
    </source>
</evidence>
<feature type="domain" description="Choline/carnitine acyltransferase" evidence="5">
    <location>
        <begin position="23"/>
        <end position="81"/>
    </location>
</feature>
<dbReference type="PANTHER" id="PTHR22589">
    <property type="entry name" value="CARNITINE O-ACYLTRANSFERASE"/>
    <property type="match status" value="1"/>
</dbReference>
<dbReference type="GO" id="GO:0006635">
    <property type="term" value="P:fatty acid beta-oxidation"/>
    <property type="evidence" value="ECO:0007669"/>
    <property type="project" value="UniProtKB-UniPathway"/>
</dbReference>
<keyword evidence="2" id="KW-0012">Acyltransferase</keyword>
<comment type="pathway">
    <text evidence="1">Lipid metabolism; fatty acid beta-oxidation.</text>
</comment>
<dbReference type="GO" id="GO:0008458">
    <property type="term" value="F:carnitine O-octanoyltransferase activity"/>
    <property type="evidence" value="ECO:0007669"/>
    <property type="project" value="TreeGrafter"/>
</dbReference>
<proteinExistence type="predicted"/>
<dbReference type="AlphaFoldDB" id="A0A8C7AFS9"/>
<keyword evidence="2" id="KW-0808">Transferase</keyword>
<dbReference type="PANTHER" id="PTHR22589:SF67">
    <property type="entry name" value="PEROXISOMAL CARNITINE O-OCTANOYLTRANSFERASE"/>
    <property type="match status" value="1"/>
</dbReference>
<dbReference type="GeneTree" id="ENSGT01150000286999"/>
<dbReference type="Pfam" id="PF00755">
    <property type="entry name" value="Carn_acyltransf"/>
    <property type="match status" value="1"/>
</dbReference>
<evidence type="ECO:0000256" key="1">
    <source>
        <dbReference type="ARBA" id="ARBA00005005"/>
    </source>
</evidence>
<accession>A0A8C7AFS9</accession>
<dbReference type="InterPro" id="IPR000542">
    <property type="entry name" value="Carn_acyl_trans"/>
</dbReference>
<sequence>MENQLAKSTEEQTFQYQDSLPSLPVPSLEDSLKKYLEAVKPFANKEEYKKTKEIVQKFQDGIGRKLHQKLLERAKGKRNWVFVIVLEN</sequence>
<feature type="compositionally biased region" description="Polar residues" evidence="4">
    <location>
        <begin position="1"/>
        <end position="20"/>
    </location>
</feature>
<protein>
    <submittedName>
        <fullName evidence="6">Carnitine O-octanoyltransferase</fullName>
    </submittedName>
</protein>
<reference evidence="6" key="1">
    <citation type="submission" date="2025-08" db="UniProtKB">
        <authorList>
            <consortium name="Ensembl"/>
        </authorList>
    </citation>
    <scope>IDENTIFICATION</scope>
</reference>
<dbReference type="Gene3D" id="1.10.275.20">
    <property type="entry name" value="Choline/Carnitine o-acyltransferase"/>
    <property type="match status" value="1"/>
</dbReference>
<comment type="catalytic activity">
    <reaction evidence="3">
        <text>4,8-dimethylnonanoyl-CoA + (R)-carnitine = O-4,8-dimethylnonanoyl-(R)-carnitine + CoA</text>
        <dbReference type="Rhea" id="RHEA:44860"/>
        <dbReference type="ChEBI" id="CHEBI:16347"/>
        <dbReference type="ChEBI" id="CHEBI:57287"/>
        <dbReference type="ChEBI" id="CHEBI:77061"/>
        <dbReference type="ChEBI" id="CHEBI:84654"/>
    </reaction>
</comment>
<evidence type="ECO:0000313" key="6">
    <source>
        <dbReference type="Ensembl" id="ENSNVIP00000002981.1"/>
    </source>
</evidence>
<dbReference type="InterPro" id="IPR042572">
    <property type="entry name" value="Carn_acyl_trans_N"/>
</dbReference>
<reference evidence="6" key="2">
    <citation type="submission" date="2025-09" db="UniProtKB">
        <authorList>
            <consortium name="Ensembl"/>
        </authorList>
    </citation>
    <scope>IDENTIFICATION</scope>
</reference>
<dbReference type="UniPathway" id="UPA00659"/>
<dbReference type="PROSITE" id="PS00439">
    <property type="entry name" value="ACYLTRANSF_C_1"/>
    <property type="match status" value="1"/>
</dbReference>
<dbReference type="SUPFAM" id="SSF52777">
    <property type="entry name" value="CoA-dependent acyltransferases"/>
    <property type="match status" value="1"/>
</dbReference>
<dbReference type="Ensembl" id="ENSNVIT00000003466.1">
    <property type="protein sequence ID" value="ENSNVIP00000002981.1"/>
    <property type="gene ID" value="ENSNVIG00000002274.1"/>
</dbReference>
<dbReference type="InterPro" id="IPR039551">
    <property type="entry name" value="Cho/carn_acyl_trans"/>
</dbReference>
<name>A0A8C7AFS9_NEOVI</name>
<evidence type="ECO:0000313" key="7">
    <source>
        <dbReference type="Proteomes" id="UP000694425"/>
    </source>
</evidence>
<keyword evidence="7" id="KW-1185">Reference proteome</keyword>
<evidence type="ECO:0000256" key="2">
    <source>
        <dbReference type="ARBA" id="ARBA00023315"/>
    </source>
</evidence>
<evidence type="ECO:0000256" key="4">
    <source>
        <dbReference type="SAM" id="MobiDB-lite"/>
    </source>
</evidence>
<dbReference type="GO" id="GO:0005777">
    <property type="term" value="C:peroxisome"/>
    <property type="evidence" value="ECO:0007669"/>
    <property type="project" value="TreeGrafter"/>
</dbReference>
<dbReference type="Proteomes" id="UP000694425">
    <property type="component" value="Unplaced"/>
</dbReference>
<feature type="region of interest" description="Disordered" evidence="4">
    <location>
        <begin position="1"/>
        <end position="23"/>
    </location>
</feature>
<organism evidence="6 7">
    <name type="scientific">Neovison vison</name>
    <name type="common">American mink</name>
    <name type="synonym">Mustela vison</name>
    <dbReference type="NCBI Taxonomy" id="452646"/>
    <lineage>
        <taxon>Eukaryota</taxon>
        <taxon>Metazoa</taxon>
        <taxon>Chordata</taxon>
        <taxon>Craniata</taxon>
        <taxon>Vertebrata</taxon>
        <taxon>Euteleostomi</taxon>
        <taxon>Mammalia</taxon>
        <taxon>Eutheria</taxon>
        <taxon>Laurasiatheria</taxon>
        <taxon>Carnivora</taxon>
        <taxon>Caniformia</taxon>
        <taxon>Musteloidea</taxon>
        <taxon>Mustelidae</taxon>
        <taxon>Mustelinae</taxon>
        <taxon>Neogale</taxon>
    </lineage>
</organism>